<gene>
    <name evidence="3" type="ORF">ACFOPH_16345</name>
</gene>
<dbReference type="EMBL" id="JBHRVV010000001">
    <property type="protein sequence ID" value="MFC3459806.1"/>
    <property type="molecule type" value="Genomic_DNA"/>
</dbReference>
<keyword evidence="1 3" id="KW-0378">Hydrolase</keyword>
<dbReference type="InterPro" id="IPR029058">
    <property type="entry name" value="AB_hydrolase_fold"/>
</dbReference>
<evidence type="ECO:0000313" key="3">
    <source>
        <dbReference type="EMBL" id="MFC3459806.1"/>
    </source>
</evidence>
<proteinExistence type="predicted"/>
<name>A0ABV7PKQ0_9BURK</name>
<reference evidence="4" key="1">
    <citation type="journal article" date="2019" name="Int. J. Syst. Evol. Microbiol.">
        <title>The Global Catalogue of Microorganisms (GCM) 10K type strain sequencing project: providing services to taxonomists for standard genome sequencing and annotation.</title>
        <authorList>
            <consortium name="The Broad Institute Genomics Platform"/>
            <consortium name="The Broad Institute Genome Sequencing Center for Infectious Disease"/>
            <person name="Wu L."/>
            <person name="Ma J."/>
        </authorList>
    </citation>
    <scope>NUCLEOTIDE SEQUENCE [LARGE SCALE GENOMIC DNA]</scope>
    <source>
        <strain evidence="4">CCM 7480</strain>
    </source>
</reference>
<dbReference type="InterPro" id="IPR000073">
    <property type="entry name" value="AB_hydrolase_1"/>
</dbReference>
<dbReference type="PANTHER" id="PTHR43798:SF31">
    <property type="entry name" value="AB HYDROLASE SUPERFAMILY PROTEIN YCLE"/>
    <property type="match status" value="1"/>
</dbReference>
<dbReference type="GO" id="GO:0016787">
    <property type="term" value="F:hydrolase activity"/>
    <property type="evidence" value="ECO:0007669"/>
    <property type="project" value="UniProtKB-KW"/>
</dbReference>
<sequence length="261" mass="28224">MRPVVLPMKMTIDVSGETVEYVMAGSGSPAIVLVNGTGGPVDAWFKIFAALAGEHCSFAHSRPGIGASSKPVRAQTLDEMVEALRDVLEAAGVPQPYVLVGHSFGGLVVNLFARLYPEEVGAVVLLEAISPDDLRVLPRHESMLQRGLKALGERLMPAHPLAETRHVDQTLAELEAAPPFPPIPLYVVTGESHPLRWATPAAQREARARHQKDLVKLSPLGKQVMAKESGHFPQFSEPELVRSVISEAAKMAWRDDRAGQA</sequence>
<dbReference type="Pfam" id="PF00561">
    <property type="entry name" value="Abhydrolase_1"/>
    <property type="match status" value="1"/>
</dbReference>
<accession>A0ABV7PKQ0</accession>
<dbReference type="PANTHER" id="PTHR43798">
    <property type="entry name" value="MONOACYLGLYCEROL LIPASE"/>
    <property type="match status" value="1"/>
</dbReference>
<protein>
    <submittedName>
        <fullName evidence="3">Alpha/beta fold hydrolase</fullName>
    </submittedName>
</protein>
<organism evidence="3 4">
    <name type="scientific">Massilia haematophila</name>
    <dbReference type="NCBI Taxonomy" id="457923"/>
    <lineage>
        <taxon>Bacteria</taxon>
        <taxon>Pseudomonadati</taxon>
        <taxon>Pseudomonadota</taxon>
        <taxon>Betaproteobacteria</taxon>
        <taxon>Burkholderiales</taxon>
        <taxon>Oxalobacteraceae</taxon>
        <taxon>Telluria group</taxon>
        <taxon>Massilia</taxon>
    </lineage>
</organism>
<dbReference type="Gene3D" id="3.40.50.1820">
    <property type="entry name" value="alpha/beta hydrolase"/>
    <property type="match status" value="1"/>
</dbReference>
<dbReference type="Proteomes" id="UP001595665">
    <property type="component" value="Unassembled WGS sequence"/>
</dbReference>
<comment type="caution">
    <text evidence="3">The sequence shown here is derived from an EMBL/GenBank/DDBJ whole genome shotgun (WGS) entry which is preliminary data.</text>
</comment>
<evidence type="ECO:0000313" key="4">
    <source>
        <dbReference type="Proteomes" id="UP001595665"/>
    </source>
</evidence>
<dbReference type="SUPFAM" id="SSF53474">
    <property type="entry name" value="alpha/beta-Hydrolases"/>
    <property type="match status" value="1"/>
</dbReference>
<dbReference type="InterPro" id="IPR050266">
    <property type="entry name" value="AB_hydrolase_sf"/>
</dbReference>
<evidence type="ECO:0000256" key="1">
    <source>
        <dbReference type="ARBA" id="ARBA00022801"/>
    </source>
</evidence>
<keyword evidence="4" id="KW-1185">Reference proteome</keyword>
<dbReference type="RefSeq" id="WP_379736439.1">
    <property type="nucleotide sequence ID" value="NZ_JBHRVV010000001.1"/>
</dbReference>
<evidence type="ECO:0000259" key="2">
    <source>
        <dbReference type="Pfam" id="PF00561"/>
    </source>
</evidence>
<feature type="domain" description="AB hydrolase-1" evidence="2">
    <location>
        <begin position="29"/>
        <end position="146"/>
    </location>
</feature>